<evidence type="ECO:0000259" key="1">
    <source>
        <dbReference type="Pfam" id="PF05598"/>
    </source>
</evidence>
<evidence type="ECO:0000313" key="2">
    <source>
        <dbReference type="EMBL" id="BAR56137.1"/>
    </source>
</evidence>
<evidence type="ECO:0000313" key="3">
    <source>
        <dbReference type="Proteomes" id="UP000063308"/>
    </source>
</evidence>
<reference evidence="2 3" key="1">
    <citation type="submission" date="2014-11" db="EMBL/GenBank/DDBJ databases">
        <title>Symbiosis island explosion on the genome of extra-slow-growing strains of soybean bradyrhizobia with massive insertion sequences.</title>
        <authorList>
            <person name="Iida T."/>
            <person name="Minamisawa K."/>
        </authorList>
    </citation>
    <scope>NUCLEOTIDE SEQUENCE [LARGE SCALE GENOMIC DNA]</scope>
    <source>
        <strain evidence="2 3">NK6</strain>
    </source>
</reference>
<dbReference type="PANTHER" id="PTHR33803">
    <property type="entry name" value="IS1478 TRANSPOSASE"/>
    <property type="match status" value="1"/>
</dbReference>
<proteinExistence type="predicted"/>
<dbReference type="EMBL" id="AP014685">
    <property type="protein sequence ID" value="BAR56137.1"/>
    <property type="molecule type" value="Genomic_DNA"/>
</dbReference>
<dbReference type="Proteomes" id="UP000063308">
    <property type="component" value="Chromosome"/>
</dbReference>
<dbReference type="PANTHER" id="PTHR33803:SF3">
    <property type="entry name" value="BLL1974 PROTEIN"/>
    <property type="match status" value="1"/>
</dbReference>
<dbReference type="Pfam" id="PF05598">
    <property type="entry name" value="DUF772"/>
    <property type="match status" value="1"/>
</dbReference>
<feature type="domain" description="Transposase InsH N-terminal" evidence="1">
    <location>
        <begin position="17"/>
        <end position="99"/>
    </location>
</feature>
<protein>
    <recommendedName>
        <fullName evidence="1">Transposase InsH N-terminal domain-containing protein</fullName>
    </recommendedName>
</protein>
<name>A0A0E4FSH1_9BRAD</name>
<sequence length="112" mass="12600">MSKPRDDRQKDLLLPALDQIIDMGHPLVRLAALIDWKFLDDRFGSVCQTGPGQPGLPTRLVAGLFILKHMHNLSDEVLCARWIENPYYQYFCGELSMSVTRLSKGMCSTCSG</sequence>
<dbReference type="AlphaFoldDB" id="A0A0E4FSH1"/>
<gene>
    <name evidence="2" type="ORF">NK6_2957</name>
</gene>
<dbReference type="InterPro" id="IPR008490">
    <property type="entry name" value="Transposase_InsH_N"/>
</dbReference>
<organism evidence="2 3">
    <name type="scientific">Bradyrhizobium diazoefficiens</name>
    <dbReference type="NCBI Taxonomy" id="1355477"/>
    <lineage>
        <taxon>Bacteria</taxon>
        <taxon>Pseudomonadati</taxon>
        <taxon>Pseudomonadota</taxon>
        <taxon>Alphaproteobacteria</taxon>
        <taxon>Hyphomicrobiales</taxon>
        <taxon>Nitrobacteraceae</taxon>
        <taxon>Bradyrhizobium</taxon>
    </lineage>
</organism>
<accession>A0A0E4FSH1</accession>